<protein>
    <recommendedName>
        <fullName evidence="1">RiboL-PSP-HEPN domain-containing protein</fullName>
    </recommendedName>
</protein>
<dbReference type="InterPro" id="IPR041519">
    <property type="entry name" value="HEPN_RiboL-PSP"/>
</dbReference>
<evidence type="ECO:0000313" key="3">
    <source>
        <dbReference type="EMBL" id="VFK31175.1"/>
    </source>
</evidence>
<dbReference type="Pfam" id="PF18735">
    <property type="entry name" value="HEPN_RiboL-PSP"/>
    <property type="match status" value="1"/>
</dbReference>
<name>A0A450XPB4_9GAMM</name>
<feature type="domain" description="RiboL-PSP-HEPN" evidence="1">
    <location>
        <begin position="13"/>
        <end position="212"/>
    </location>
</feature>
<dbReference type="EMBL" id="CAADFQ010000021">
    <property type="protein sequence ID" value="VFK31175.1"/>
    <property type="molecule type" value="Genomic_DNA"/>
</dbReference>
<sequence>MNLEYFQEQIENEREWREGEISFLNNIQESLQKEEDRERIRRSILCIIYAHIEGFVRFIFFLYIEQINNEKLTCSQVRPAIAAAAFYNEFRSLRDKNKKDKFFKNKLPDEGHLHGLSREIEFIENIGQFYNHPVSIPDDFVSTGGNVGREVIEKLLFQVGLEYQSLKDIYAPLNKLLRTRNKIVHGVNSAGIQDKDYKEFIECSRQVISSISHRIIKAYIKKEFLLHESST</sequence>
<accession>A0A450XPB4</accession>
<dbReference type="AlphaFoldDB" id="A0A450XPB4"/>
<organism evidence="3">
    <name type="scientific">Candidatus Kentrum sp. MB</name>
    <dbReference type="NCBI Taxonomy" id="2138164"/>
    <lineage>
        <taxon>Bacteria</taxon>
        <taxon>Pseudomonadati</taxon>
        <taxon>Pseudomonadota</taxon>
        <taxon>Gammaproteobacteria</taxon>
        <taxon>Candidatus Kentrum</taxon>
    </lineage>
</organism>
<dbReference type="EMBL" id="CAADGH010000021">
    <property type="protein sequence ID" value="VFK75378.1"/>
    <property type="molecule type" value="Genomic_DNA"/>
</dbReference>
<proteinExistence type="predicted"/>
<reference evidence="3" key="1">
    <citation type="submission" date="2019-02" db="EMBL/GenBank/DDBJ databases">
        <authorList>
            <person name="Gruber-Vodicka R. H."/>
            <person name="Seah K. B. B."/>
        </authorList>
    </citation>
    <scope>NUCLEOTIDE SEQUENCE</scope>
    <source>
        <strain evidence="2">BECK_BZ197</strain>
        <strain evidence="4">BECK_BZ198</strain>
        <strain evidence="3">BECK_BZ199</strain>
    </source>
</reference>
<evidence type="ECO:0000313" key="2">
    <source>
        <dbReference type="EMBL" id="VFK26925.1"/>
    </source>
</evidence>
<evidence type="ECO:0000313" key="4">
    <source>
        <dbReference type="EMBL" id="VFK75378.1"/>
    </source>
</evidence>
<gene>
    <name evidence="2" type="ORF">BECKMB1821G_GA0114241_102412</name>
    <name evidence="4" type="ORF">BECKMB1821H_GA0114242_102112</name>
    <name evidence="3" type="ORF">BECKMB1821I_GA0114274_102111</name>
</gene>
<evidence type="ECO:0000259" key="1">
    <source>
        <dbReference type="Pfam" id="PF18735"/>
    </source>
</evidence>
<dbReference type="EMBL" id="CAADFO010000024">
    <property type="protein sequence ID" value="VFK26925.1"/>
    <property type="molecule type" value="Genomic_DNA"/>
</dbReference>